<dbReference type="AlphaFoldDB" id="A0A6S6Y4D2"/>
<dbReference type="Proteomes" id="UP000515733">
    <property type="component" value="Chromosome"/>
</dbReference>
<dbReference type="KEGG" id="doe:DENOEST_3056"/>
<accession>A0A6S6Y4D2</accession>
<dbReference type="EMBL" id="LR778301">
    <property type="protein sequence ID" value="CAB1370210.1"/>
    <property type="molecule type" value="Genomic_DNA"/>
</dbReference>
<name>A0A6S6Y4D2_9PROT</name>
<gene>
    <name evidence="1" type="ORF">DENOEST_3056</name>
</gene>
<evidence type="ECO:0000313" key="1">
    <source>
        <dbReference type="EMBL" id="CAB1370210.1"/>
    </source>
</evidence>
<evidence type="ECO:0000313" key="2">
    <source>
        <dbReference type="Proteomes" id="UP000515733"/>
    </source>
</evidence>
<sequence>MPSPKLSSLSRGLLAGLPKAQPLEDFAIPTTPAGGSTEKQAKLWDLADKHHCPVIGTCIPANESMDSP</sequence>
<reference evidence="1 2" key="1">
    <citation type="submission" date="2020-03" db="EMBL/GenBank/DDBJ databases">
        <authorList>
            <consortium name="Genoscope - CEA"/>
            <person name="William W."/>
        </authorList>
    </citation>
    <scope>NUCLEOTIDE SEQUENCE [LARGE SCALE GENOMIC DNA]</scope>
    <source>
        <strain evidence="2">DSM 16959</strain>
    </source>
</reference>
<organism evidence="1 2">
    <name type="scientific">Denitratisoma oestradiolicum</name>
    <dbReference type="NCBI Taxonomy" id="311182"/>
    <lineage>
        <taxon>Bacteria</taxon>
        <taxon>Pseudomonadati</taxon>
        <taxon>Pseudomonadota</taxon>
        <taxon>Betaproteobacteria</taxon>
        <taxon>Nitrosomonadales</taxon>
        <taxon>Sterolibacteriaceae</taxon>
        <taxon>Denitratisoma</taxon>
    </lineage>
</organism>
<keyword evidence="2" id="KW-1185">Reference proteome</keyword>
<protein>
    <submittedName>
        <fullName evidence="1">Uncharacterized protein</fullName>
    </submittedName>
</protein>
<proteinExistence type="predicted"/>